<evidence type="ECO:0000313" key="3">
    <source>
        <dbReference type="Proteomes" id="UP000075883"/>
    </source>
</evidence>
<dbReference type="InterPro" id="IPR003961">
    <property type="entry name" value="FN3_dom"/>
</dbReference>
<dbReference type="VEuPathDB" id="VectorBase:ACUA017916"/>
<evidence type="ECO:0000259" key="1">
    <source>
        <dbReference type="PROSITE" id="PS50853"/>
    </source>
</evidence>
<evidence type="ECO:0000313" key="2">
    <source>
        <dbReference type="EnsemblMetazoa" id="ACUA017916-PA"/>
    </source>
</evidence>
<dbReference type="SUPFAM" id="SSF49265">
    <property type="entry name" value="Fibronectin type III"/>
    <property type="match status" value="1"/>
</dbReference>
<keyword evidence="3" id="KW-1185">Reference proteome</keyword>
<organism evidence="2 3">
    <name type="scientific">Anopheles culicifacies</name>
    <dbReference type="NCBI Taxonomy" id="139723"/>
    <lineage>
        <taxon>Eukaryota</taxon>
        <taxon>Metazoa</taxon>
        <taxon>Ecdysozoa</taxon>
        <taxon>Arthropoda</taxon>
        <taxon>Hexapoda</taxon>
        <taxon>Insecta</taxon>
        <taxon>Pterygota</taxon>
        <taxon>Neoptera</taxon>
        <taxon>Endopterygota</taxon>
        <taxon>Diptera</taxon>
        <taxon>Nematocera</taxon>
        <taxon>Culicoidea</taxon>
        <taxon>Culicidae</taxon>
        <taxon>Anophelinae</taxon>
        <taxon>Anopheles</taxon>
        <taxon>culicifacies species complex</taxon>
    </lineage>
</organism>
<dbReference type="AlphaFoldDB" id="A0A182MGS8"/>
<dbReference type="CDD" id="cd00063">
    <property type="entry name" value="FN3"/>
    <property type="match status" value="1"/>
</dbReference>
<dbReference type="InterPro" id="IPR036116">
    <property type="entry name" value="FN3_sf"/>
</dbReference>
<feature type="domain" description="Fibronectin type-III" evidence="1">
    <location>
        <begin position="1"/>
        <end position="62"/>
    </location>
</feature>
<accession>A0A182MGS8</accession>
<proteinExistence type="predicted"/>
<reference evidence="2" key="2">
    <citation type="submission" date="2020-05" db="UniProtKB">
        <authorList>
            <consortium name="EnsemblMetazoa"/>
        </authorList>
    </citation>
    <scope>IDENTIFICATION</scope>
    <source>
        <strain evidence="2">A-37</strain>
    </source>
</reference>
<sequence>MFSGAFDTGPMIRFTSPVFPTRLNHEIHNLETYTQYLVSIQVFNPEGLGPPTTVLVMTDEGGKCKPQWKLLLCVRVFFFVILLLLVRCKCWFHPITSYRSGTNLMEAITSATQNGFGYLIHFETLHVCTKCLLKYKKDTTRSFS</sequence>
<reference evidence="3" key="1">
    <citation type="submission" date="2013-09" db="EMBL/GenBank/DDBJ databases">
        <title>The Genome Sequence of Anopheles culicifacies species A.</title>
        <authorList>
            <consortium name="The Broad Institute Genomics Platform"/>
            <person name="Neafsey D.E."/>
            <person name="Besansky N."/>
            <person name="Howell P."/>
            <person name="Walton C."/>
            <person name="Young S.K."/>
            <person name="Zeng Q."/>
            <person name="Gargeya S."/>
            <person name="Fitzgerald M."/>
            <person name="Haas B."/>
            <person name="Abouelleil A."/>
            <person name="Allen A.W."/>
            <person name="Alvarado L."/>
            <person name="Arachchi H.M."/>
            <person name="Berlin A.M."/>
            <person name="Chapman S.B."/>
            <person name="Gainer-Dewar J."/>
            <person name="Goldberg J."/>
            <person name="Griggs A."/>
            <person name="Gujja S."/>
            <person name="Hansen M."/>
            <person name="Howarth C."/>
            <person name="Imamovic A."/>
            <person name="Ireland A."/>
            <person name="Larimer J."/>
            <person name="McCowan C."/>
            <person name="Murphy C."/>
            <person name="Pearson M."/>
            <person name="Poon T.W."/>
            <person name="Priest M."/>
            <person name="Roberts A."/>
            <person name="Saif S."/>
            <person name="Shea T."/>
            <person name="Sisk P."/>
            <person name="Sykes S."/>
            <person name="Wortman J."/>
            <person name="Nusbaum C."/>
            <person name="Birren B."/>
        </authorList>
    </citation>
    <scope>NUCLEOTIDE SEQUENCE [LARGE SCALE GENOMIC DNA]</scope>
    <source>
        <strain evidence="3">A-37</strain>
    </source>
</reference>
<dbReference type="Gene3D" id="2.60.40.10">
    <property type="entry name" value="Immunoglobulins"/>
    <property type="match status" value="1"/>
</dbReference>
<dbReference type="EnsemblMetazoa" id="ACUA017916-RA">
    <property type="protein sequence ID" value="ACUA017916-PA"/>
    <property type="gene ID" value="ACUA017916"/>
</dbReference>
<name>A0A182MGS8_9DIPT</name>
<dbReference type="PROSITE" id="PS50853">
    <property type="entry name" value="FN3"/>
    <property type="match status" value="1"/>
</dbReference>
<dbReference type="InterPro" id="IPR013783">
    <property type="entry name" value="Ig-like_fold"/>
</dbReference>
<dbReference type="STRING" id="139723.A0A182MGS8"/>
<protein>
    <recommendedName>
        <fullName evidence="1">Fibronectin type-III domain-containing protein</fullName>
    </recommendedName>
</protein>
<dbReference type="Proteomes" id="UP000075883">
    <property type="component" value="Unassembled WGS sequence"/>
</dbReference>
<dbReference type="EMBL" id="AXCM01016199">
    <property type="status" value="NOT_ANNOTATED_CDS"/>
    <property type="molecule type" value="Genomic_DNA"/>
</dbReference>